<evidence type="ECO:0000259" key="2">
    <source>
        <dbReference type="Pfam" id="PF01926"/>
    </source>
</evidence>
<gene>
    <name evidence="3" type="ORF">PHYBOEH_009260</name>
</gene>
<dbReference type="CDD" id="cd00882">
    <property type="entry name" value="Ras_like_GTPase"/>
    <property type="match status" value="1"/>
</dbReference>
<dbReference type="OrthoDB" id="8954335at2759"/>
<protein>
    <recommendedName>
        <fullName evidence="2">G domain-containing protein</fullName>
    </recommendedName>
</protein>
<dbReference type="AlphaFoldDB" id="A0A8T1VV87"/>
<reference evidence="3" key="1">
    <citation type="submission" date="2021-02" db="EMBL/GenBank/DDBJ databases">
        <authorList>
            <person name="Palmer J.M."/>
        </authorList>
    </citation>
    <scope>NUCLEOTIDE SEQUENCE</scope>
    <source>
        <strain evidence="3">SCRP23</strain>
    </source>
</reference>
<organism evidence="3 4">
    <name type="scientific">Phytophthora boehmeriae</name>
    <dbReference type="NCBI Taxonomy" id="109152"/>
    <lineage>
        <taxon>Eukaryota</taxon>
        <taxon>Sar</taxon>
        <taxon>Stramenopiles</taxon>
        <taxon>Oomycota</taxon>
        <taxon>Peronosporomycetes</taxon>
        <taxon>Peronosporales</taxon>
        <taxon>Peronosporaceae</taxon>
        <taxon>Phytophthora</taxon>
    </lineage>
</organism>
<dbReference type="EMBL" id="JAGDFL010000575">
    <property type="protein sequence ID" value="KAG7384876.1"/>
    <property type="molecule type" value="Genomic_DNA"/>
</dbReference>
<dbReference type="Proteomes" id="UP000693981">
    <property type="component" value="Unassembled WGS sequence"/>
</dbReference>
<dbReference type="GO" id="GO:0005525">
    <property type="term" value="F:GTP binding"/>
    <property type="evidence" value="ECO:0007669"/>
    <property type="project" value="InterPro"/>
</dbReference>
<evidence type="ECO:0000256" key="1">
    <source>
        <dbReference type="SAM" id="Coils"/>
    </source>
</evidence>
<comment type="caution">
    <text evidence="3">The sequence shown here is derived from an EMBL/GenBank/DDBJ whole genome shotgun (WGS) entry which is preliminary data.</text>
</comment>
<feature type="domain" description="G" evidence="2">
    <location>
        <begin position="22"/>
        <end position="138"/>
    </location>
</feature>
<evidence type="ECO:0000313" key="4">
    <source>
        <dbReference type="Proteomes" id="UP000693981"/>
    </source>
</evidence>
<dbReference type="InterPro" id="IPR006073">
    <property type="entry name" value="GTP-bd"/>
</dbReference>
<dbReference type="Pfam" id="PF01926">
    <property type="entry name" value="MMR_HSR1"/>
    <property type="match status" value="1"/>
</dbReference>
<keyword evidence="1" id="KW-0175">Coiled coil</keyword>
<feature type="coiled-coil region" evidence="1">
    <location>
        <begin position="218"/>
        <end position="252"/>
    </location>
</feature>
<accession>A0A8T1VV87</accession>
<evidence type="ECO:0000313" key="3">
    <source>
        <dbReference type="EMBL" id="KAG7384876.1"/>
    </source>
</evidence>
<proteinExistence type="predicted"/>
<keyword evidence="4" id="KW-1185">Reference proteome</keyword>
<name>A0A8T1VV87_9STRA</name>
<sequence>MATPSNQQDNDPMPKSIAIQNFVFLGNPGTGKSTLINCLVGRAIFDSGVSYGEGLTKHFQTRTHENVKYMDTPGLADRHIQESAAAAITEALKQSGNYKLFFMVRLENGRVVSDDLATIEIVLNSIELDEIPFSIIINNVKKRQYAQMMEKGADFLKVVAVINSIKHTTPHIVLIPVLSELDEEDNAVVDLPGEVESFIRFEAPVCEIPPEVVKPIKIEDFKKTSEALREAQEQLLRDNAALERRVASSRANLASFEAFLTKWKTSSTPRRAISFQMKTLLTLDSPEDILAATIRSTVNIRCQHPSSTAWRFRLPPKHLTKQNIVMQYL</sequence>